<sequence>MKGYIRHRNNIVRPPYLLDIDVPGEGAAKHKTPYYTLVGGFL</sequence>
<reference evidence="1 2" key="1">
    <citation type="submission" date="2017-08" db="EMBL/GenBank/DDBJ databases">
        <title>Mechanisms for carbon and nitrogen cycling indicate functional differentiation within the Candidate Phyla Radiation.</title>
        <authorList>
            <person name="Danczak R.E."/>
            <person name="Johnston M.D."/>
            <person name="Kenah C."/>
            <person name="Slattery M."/>
            <person name="Wrighton K.C."/>
            <person name="Wilkins M.J."/>
        </authorList>
    </citation>
    <scope>NUCLEOTIDE SEQUENCE [LARGE SCALE GENOMIC DNA]</scope>
    <source>
        <strain evidence="1">Gr01-1014_85</strain>
    </source>
</reference>
<dbReference type="AlphaFoldDB" id="A0A554JCV1"/>
<dbReference type="EMBL" id="VMFD01000012">
    <property type="protein sequence ID" value="TSC66212.1"/>
    <property type="molecule type" value="Genomic_DNA"/>
</dbReference>
<protein>
    <submittedName>
        <fullName evidence="1">Uncharacterized protein</fullName>
    </submittedName>
</protein>
<evidence type="ECO:0000313" key="2">
    <source>
        <dbReference type="Proteomes" id="UP000316253"/>
    </source>
</evidence>
<proteinExistence type="predicted"/>
<name>A0A554JCV1_9BACT</name>
<gene>
    <name evidence="1" type="ORF">CEO22_186</name>
</gene>
<dbReference type="Proteomes" id="UP000316253">
    <property type="component" value="Unassembled WGS sequence"/>
</dbReference>
<accession>A0A554JCV1</accession>
<comment type="caution">
    <text evidence="1">The sequence shown here is derived from an EMBL/GenBank/DDBJ whole genome shotgun (WGS) entry which is preliminary data.</text>
</comment>
<organism evidence="1 2">
    <name type="scientific">Candidatus Berkelbacteria bacterium Gr01-1014_85</name>
    <dbReference type="NCBI Taxonomy" id="2017150"/>
    <lineage>
        <taxon>Bacteria</taxon>
        <taxon>Candidatus Berkelbacteria</taxon>
    </lineage>
</organism>
<evidence type="ECO:0000313" key="1">
    <source>
        <dbReference type="EMBL" id="TSC66212.1"/>
    </source>
</evidence>